<dbReference type="EMBL" id="OV170233">
    <property type="protein sequence ID" value="CAH0718979.1"/>
    <property type="molecule type" value="Genomic_DNA"/>
</dbReference>
<dbReference type="CDD" id="cd02248">
    <property type="entry name" value="Peptidase_C1A"/>
    <property type="match status" value="1"/>
</dbReference>
<dbReference type="OrthoDB" id="498368at2759"/>
<evidence type="ECO:0000259" key="9">
    <source>
        <dbReference type="SMART" id="SM00645"/>
    </source>
</evidence>
<dbReference type="PANTHER" id="PTHR12411">
    <property type="entry name" value="CYSTEINE PROTEASE FAMILY C1-RELATED"/>
    <property type="match status" value="1"/>
</dbReference>
<organism evidence="11 12">
    <name type="scientific">Brenthis ino</name>
    <name type="common">lesser marbled fritillary</name>
    <dbReference type="NCBI Taxonomy" id="405034"/>
    <lineage>
        <taxon>Eukaryota</taxon>
        <taxon>Metazoa</taxon>
        <taxon>Ecdysozoa</taxon>
        <taxon>Arthropoda</taxon>
        <taxon>Hexapoda</taxon>
        <taxon>Insecta</taxon>
        <taxon>Pterygota</taxon>
        <taxon>Neoptera</taxon>
        <taxon>Endopterygota</taxon>
        <taxon>Lepidoptera</taxon>
        <taxon>Glossata</taxon>
        <taxon>Ditrysia</taxon>
        <taxon>Papilionoidea</taxon>
        <taxon>Nymphalidae</taxon>
        <taxon>Heliconiinae</taxon>
        <taxon>Argynnini</taxon>
        <taxon>Brenthis</taxon>
    </lineage>
</organism>
<feature type="non-terminal residue" evidence="11">
    <location>
        <position position="374"/>
    </location>
</feature>
<evidence type="ECO:0000256" key="5">
    <source>
        <dbReference type="ARBA" id="ARBA00023145"/>
    </source>
</evidence>
<dbReference type="SMART" id="SM00645">
    <property type="entry name" value="Pept_C1"/>
    <property type="match status" value="1"/>
</dbReference>
<reference evidence="11" key="1">
    <citation type="submission" date="2021-12" db="EMBL/GenBank/DDBJ databases">
        <authorList>
            <person name="Martin H S."/>
        </authorList>
    </citation>
    <scope>NUCLEOTIDE SEQUENCE</scope>
</reference>
<dbReference type="InterPro" id="IPR039417">
    <property type="entry name" value="Peptidase_C1A_papain-like"/>
</dbReference>
<dbReference type="GO" id="GO:0008234">
    <property type="term" value="F:cysteine-type peptidase activity"/>
    <property type="evidence" value="ECO:0007669"/>
    <property type="project" value="UniProtKB-KW"/>
</dbReference>
<dbReference type="AlphaFoldDB" id="A0A8J9Y6A9"/>
<feature type="signal peptide" evidence="8">
    <location>
        <begin position="1"/>
        <end position="26"/>
    </location>
</feature>
<evidence type="ECO:0000256" key="2">
    <source>
        <dbReference type="ARBA" id="ARBA00022670"/>
    </source>
</evidence>
<keyword evidence="12" id="KW-1185">Reference proteome</keyword>
<dbReference type="SMART" id="SM00848">
    <property type="entry name" value="Inhibitor_I29"/>
    <property type="match status" value="1"/>
</dbReference>
<feature type="chain" id="PRO_5035435491" description="Cathepsin O" evidence="8">
    <location>
        <begin position="27"/>
        <end position="374"/>
    </location>
</feature>
<dbReference type="SUPFAM" id="SSF54001">
    <property type="entry name" value="Cysteine proteinases"/>
    <property type="match status" value="1"/>
</dbReference>
<protein>
    <recommendedName>
        <fullName evidence="13">Cathepsin O</fullName>
    </recommendedName>
</protein>
<feature type="region of interest" description="Disordered" evidence="7">
    <location>
        <begin position="105"/>
        <end position="143"/>
    </location>
</feature>
<feature type="domain" description="Cathepsin propeptide inhibitor" evidence="10">
    <location>
        <begin position="40"/>
        <end position="102"/>
    </location>
</feature>
<dbReference type="InterPro" id="IPR013128">
    <property type="entry name" value="Peptidase_C1A"/>
</dbReference>
<feature type="compositionally biased region" description="Basic and acidic residues" evidence="7">
    <location>
        <begin position="121"/>
        <end position="143"/>
    </location>
</feature>
<feature type="domain" description="Peptidase C1A papain C-terminal" evidence="9">
    <location>
        <begin position="157"/>
        <end position="371"/>
    </location>
</feature>
<dbReference type="Pfam" id="PF00112">
    <property type="entry name" value="Peptidase_C1"/>
    <property type="match status" value="1"/>
</dbReference>
<keyword evidence="8" id="KW-0732">Signal</keyword>
<evidence type="ECO:0008006" key="13">
    <source>
        <dbReference type="Google" id="ProtNLM"/>
    </source>
</evidence>
<keyword evidence="4" id="KW-0788">Thiol protease</keyword>
<evidence type="ECO:0000256" key="8">
    <source>
        <dbReference type="SAM" id="SignalP"/>
    </source>
</evidence>
<dbReference type="PRINTS" id="PR00705">
    <property type="entry name" value="PAPAIN"/>
</dbReference>
<comment type="similarity">
    <text evidence="1">Belongs to the peptidase C1 family.</text>
</comment>
<dbReference type="InterPro" id="IPR038765">
    <property type="entry name" value="Papain-like_cys_pep_sf"/>
</dbReference>
<dbReference type="InterPro" id="IPR000668">
    <property type="entry name" value="Peptidase_C1A_C"/>
</dbReference>
<sequence length="374" mass="41638">MQKWWNWVLFIALLCLLFIAVPLTYTTSPSGTKDKIRPMFDEYIKKYNKTYKNNLAEYETRLEHFVASVQEIEKLNAASRGPEAHRAKYGLTKLSDMSKAEFKEIHLSDEKPHHNRRRQDKNRDDTSDFIGDKSSESDHDNHRNRIHNFIRKKRAALPLRIDWREKGVIGPIKDQGICGACWAFSTIGTMEAMAAIQSGKLNELSVQEVIDCAGLGNSGCAGGDICLLLDWLLMTDTAVESDKAYPLRLMNGACMKKVNATGVKVETFTCDDFVGAEDKILQLIASHGPVSVAVNALTWQNYLGGVIQYHCSGSPAELNHAVELVGYDLSAEVPYYIAKNSWGKNFGKAGYIQLAIGNNVCGLANEVASIEVKL</sequence>
<evidence type="ECO:0000256" key="3">
    <source>
        <dbReference type="ARBA" id="ARBA00022801"/>
    </source>
</evidence>
<dbReference type="Proteomes" id="UP000838878">
    <property type="component" value="Chromosome 13"/>
</dbReference>
<proteinExistence type="inferred from homology"/>
<evidence type="ECO:0000313" key="12">
    <source>
        <dbReference type="Proteomes" id="UP000838878"/>
    </source>
</evidence>
<dbReference type="InterPro" id="IPR000169">
    <property type="entry name" value="Pept_cys_AS"/>
</dbReference>
<keyword evidence="5" id="KW-0865">Zymogen</keyword>
<dbReference type="InterPro" id="IPR025660">
    <property type="entry name" value="Pept_his_AS"/>
</dbReference>
<dbReference type="Pfam" id="PF08246">
    <property type="entry name" value="Inhibitor_I29"/>
    <property type="match status" value="1"/>
</dbReference>
<evidence type="ECO:0000256" key="4">
    <source>
        <dbReference type="ARBA" id="ARBA00022807"/>
    </source>
</evidence>
<dbReference type="PROSITE" id="PS00639">
    <property type="entry name" value="THIOL_PROTEASE_HIS"/>
    <property type="match status" value="1"/>
</dbReference>
<name>A0A8J9Y6A9_9NEOP</name>
<evidence type="ECO:0000256" key="6">
    <source>
        <dbReference type="ARBA" id="ARBA00023157"/>
    </source>
</evidence>
<evidence type="ECO:0000259" key="10">
    <source>
        <dbReference type="SMART" id="SM00848"/>
    </source>
</evidence>
<keyword evidence="6" id="KW-1015">Disulfide bond</keyword>
<evidence type="ECO:0000256" key="1">
    <source>
        <dbReference type="ARBA" id="ARBA00008455"/>
    </source>
</evidence>
<dbReference type="GO" id="GO:0006508">
    <property type="term" value="P:proteolysis"/>
    <property type="evidence" value="ECO:0007669"/>
    <property type="project" value="UniProtKB-KW"/>
</dbReference>
<keyword evidence="2" id="KW-0645">Protease</keyword>
<evidence type="ECO:0000313" key="11">
    <source>
        <dbReference type="EMBL" id="CAH0718979.1"/>
    </source>
</evidence>
<gene>
    <name evidence="11" type="ORF">BINO364_LOCUS5378</name>
</gene>
<dbReference type="Gene3D" id="3.90.70.10">
    <property type="entry name" value="Cysteine proteinases"/>
    <property type="match status" value="1"/>
</dbReference>
<evidence type="ECO:0000256" key="7">
    <source>
        <dbReference type="SAM" id="MobiDB-lite"/>
    </source>
</evidence>
<dbReference type="PROSITE" id="PS00139">
    <property type="entry name" value="THIOL_PROTEASE_CYS"/>
    <property type="match status" value="1"/>
</dbReference>
<keyword evidence="3" id="KW-0378">Hydrolase</keyword>
<dbReference type="InterPro" id="IPR013201">
    <property type="entry name" value="Prot_inhib_I29"/>
</dbReference>
<accession>A0A8J9Y6A9</accession>